<protein>
    <submittedName>
        <fullName evidence="1">Uncharacterized protein</fullName>
    </submittedName>
</protein>
<name>A0AAN9A016_HALRR</name>
<comment type="caution">
    <text evidence="1">The sequence shown here is derived from an EMBL/GenBank/DDBJ whole genome shotgun (WGS) entry which is preliminary data.</text>
</comment>
<dbReference type="Proteomes" id="UP001381693">
    <property type="component" value="Unassembled WGS sequence"/>
</dbReference>
<proteinExistence type="predicted"/>
<keyword evidence="2" id="KW-1185">Reference proteome</keyword>
<gene>
    <name evidence="1" type="ORF">SK128_007433</name>
</gene>
<accession>A0AAN9A016</accession>
<sequence>MHRDKYKLSLYLSTMLYYGTVKVFNRQIEHLLVPRPIVPDIHNEESDRESPLSKTKTRKFHFQIGTIIIFQKNVFSKDYSILAIPWCYSKVS</sequence>
<evidence type="ECO:0000313" key="1">
    <source>
        <dbReference type="EMBL" id="KAK7075201.1"/>
    </source>
</evidence>
<reference evidence="1 2" key="1">
    <citation type="submission" date="2023-11" db="EMBL/GenBank/DDBJ databases">
        <title>Halocaridina rubra genome assembly.</title>
        <authorList>
            <person name="Smith C."/>
        </authorList>
    </citation>
    <scope>NUCLEOTIDE SEQUENCE [LARGE SCALE GENOMIC DNA]</scope>
    <source>
        <strain evidence="1">EP-1</strain>
        <tissue evidence="1">Whole</tissue>
    </source>
</reference>
<evidence type="ECO:0000313" key="2">
    <source>
        <dbReference type="Proteomes" id="UP001381693"/>
    </source>
</evidence>
<organism evidence="1 2">
    <name type="scientific">Halocaridina rubra</name>
    <name type="common">Hawaiian red shrimp</name>
    <dbReference type="NCBI Taxonomy" id="373956"/>
    <lineage>
        <taxon>Eukaryota</taxon>
        <taxon>Metazoa</taxon>
        <taxon>Ecdysozoa</taxon>
        <taxon>Arthropoda</taxon>
        <taxon>Crustacea</taxon>
        <taxon>Multicrustacea</taxon>
        <taxon>Malacostraca</taxon>
        <taxon>Eumalacostraca</taxon>
        <taxon>Eucarida</taxon>
        <taxon>Decapoda</taxon>
        <taxon>Pleocyemata</taxon>
        <taxon>Caridea</taxon>
        <taxon>Atyoidea</taxon>
        <taxon>Atyidae</taxon>
        <taxon>Halocaridina</taxon>
    </lineage>
</organism>
<dbReference type="AlphaFoldDB" id="A0AAN9A016"/>
<dbReference type="EMBL" id="JAXCGZ010011347">
    <property type="protein sequence ID" value="KAK7075201.1"/>
    <property type="molecule type" value="Genomic_DNA"/>
</dbReference>